<dbReference type="EMBL" id="MFES01000025">
    <property type="protein sequence ID" value="OGE85585.1"/>
    <property type="molecule type" value="Genomic_DNA"/>
</dbReference>
<protein>
    <submittedName>
        <fullName evidence="1">Uncharacterized protein</fullName>
    </submittedName>
</protein>
<name>A0A1F5P6X0_9BACT</name>
<organism evidence="1 2">
    <name type="scientific">Candidatus Doudnabacteria bacterium RIFCSPHIGHO2_02_FULL_46_11</name>
    <dbReference type="NCBI Taxonomy" id="1817832"/>
    <lineage>
        <taxon>Bacteria</taxon>
        <taxon>Candidatus Doudnaibacteriota</taxon>
    </lineage>
</organism>
<gene>
    <name evidence="1" type="ORF">A3J48_04685</name>
</gene>
<dbReference type="AlphaFoldDB" id="A0A1F5P6X0"/>
<reference evidence="1 2" key="1">
    <citation type="journal article" date="2016" name="Nat. Commun.">
        <title>Thousands of microbial genomes shed light on interconnected biogeochemical processes in an aquifer system.</title>
        <authorList>
            <person name="Anantharaman K."/>
            <person name="Brown C.T."/>
            <person name="Hug L.A."/>
            <person name="Sharon I."/>
            <person name="Castelle C.J."/>
            <person name="Probst A.J."/>
            <person name="Thomas B.C."/>
            <person name="Singh A."/>
            <person name="Wilkins M.J."/>
            <person name="Karaoz U."/>
            <person name="Brodie E.L."/>
            <person name="Williams K.H."/>
            <person name="Hubbard S.S."/>
            <person name="Banfield J.F."/>
        </authorList>
    </citation>
    <scope>NUCLEOTIDE SEQUENCE [LARGE SCALE GENOMIC DNA]</scope>
</reference>
<proteinExistence type="predicted"/>
<accession>A0A1F5P6X0</accession>
<comment type="caution">
    <text evidence="1">The sequence shown here is derived from an EMBL/GenBank/DDBJ whole genome shotgun (WGS) entry which is preliminary data.</text>
</comment>
<evidence type="ECO:0000313" key="2">
    <source>
        <dbReference type="Proteomes" id="UP000176786"/>
    </source>
</evidence>
<evidence type="ECO:0000313" key="1">
    <source>
        <dbReference type="EMBL" id="OGE85585.1"/>
    </source>
</evidence>
<sequence>MGDPYHHWRISGEVKDERALQYLKPRASRQQIEACQQALREGYRVWAFNSLEQAHNAPLTRRELALCAATFARGCRWAGIIRAPESVFADLVVHHLPDDHFFDPVTDPGFERPIYED</sequence>
<dbReference type="Proteomes" id="UP000176786">
    <property type="component" value="Unassembled WGS sequence"/>
</dbReference>